<dbReference type="Pfam" id="PF03480">
    <property type="entry name" value="DctP"/>
    <property type="match status" value="1"/>
</dbReference>
<dbReference type="PIRSF" id="PIRSF039026">
    <property type="entry name" value="SiaP"/>
    <property type="match status" value="1"/>
</dbReference>
<dbReference type="PANTHER" id="PTHR33376">
    <property type="match status" value="1"/>
</dbReference>
<comment type="caution">
    <text evidence="3">The sequence shown here is derived from an EMBL/GenBank/DDBJ whole genome shotgun (WGS) entry which is preliminary data.</text>
</comment>
<reference evidence="3 4" key="1">
    <citation type="submission" date="2023-03" db="EMBL/GenBank/DDBJ databases">
        <title>Fodinicurvata sp. CAU 1616 isolated from sea sendiment.</title>
        <authorList>
            <person name="Kim W."/>
        </authorList>
    </citation>
    <scope>NUCLEOTIDE SEQUENCE [LARGE SCALE GENOMIC DNA]</scope>
    <source>
        <strain evidence="3 4">CAU 1616</strain>
    </source>
</reference>
<dbReference type="Gene3D" id="3.40.190.10">
    <property type="entry name" value="Periplasmic binding protein-like II"/>
    <property type="match status" value="1"/>
</dbReference>
<keyword evidence="4" id="KW-1185">Reference proteome</keyword>
<feature type="chain" id="PRO_5047373382" evidence="2">
    <location>
        <begin position="28"/>
        <end position="392"/>
    </location>
</feature>
<feature type="signal peptide" evidence="2">
    <location>
        <begin position="1"/>
        <end position="27"/>
    </location>
</feature>
<evidence type="ECO:0000256" key="1">
    <source>
        <dbReference type="ARBA" id="ARBA00022729"/>
    </source>
</evidence>
<sequence>MKKVLAGTAAVALAGFVVTGMGAPASAQEEFNLTFQSTWSSSDPHQTNFVRWAEQIEKNTGGRVTIETLPAGAVVPAFEVLDAVHEQIIDGGHAWSGYWVGKNRAAVMVSSGPAGPFGMDSFDYWGWIWEGGGLDVNNAFFNDVLNVDVFWMPVGSTGPQSLGWYNVELESADDLRGLRLRIPGIPGEMYSDMGVSVVTLPGGEIVPAGERGVIDAGEFVNPYHDEALGFEDVWQYHYAPAYHESVTVAEVLFNTEIWESFPEDIKNIIIVTTQAHYLWWENHKPYQNRLAMQRLSEKGVQFRRTPDDILEESMDAWHGIMAEEYANNPAFKDIADSQLEWASHNVVARRMLEPNWKAIADRYWAPGGLVESGEIVDFEYTAPSDYDTFIAD</sequence>
<organism evidence="3 4">
    <name type="scientific">Aquibaculum arenosum</name>
    <dbReference type="NCBI Taxonomy" id="3032591"/>
    <lineage>
        <taxon>Bacteria</taxon>
        <taxon>Pseudomonadati</taxon>
        <taxon>Pseudomonadota</taxon>
        <taxon>Alphaproteobacteria</taxon>
        <taxon>Rhodospirillales</taxon>
        <taxon>Rhodovibrionaceae</taxon>
        <taxon>Aquibaculum</taxon>
    </lineage>
</organism>
<name>A0ABT5YLE9_9PROT</name>
<dbReference type="Gene3D" id="3.40.190.170">
    <property type="entry name" value="Bacterial extracellular solute-binding protein, family 7"/>
    <property type="match status" value="1"/>
</dbReference>
<keyword evidence="1 2" id="KW-0732">Signal</keyword>
<dbReference type="Proteomes" id="UP001215503">
    <property type="component" value="Unassembled WGS sequence"/>
</dbReference>
<dbReference type="InterPro" id="IPR026289">
    <property type="entry name" value="SBP_TakP-like"/>
</dbReference>
<evidence type="ECO:0000313" key="3">
    <source>
        <dbReference type="EMBL" id="MDF2095722.1"/>
    </source>
</evidence>
<dbReference type="PANTHER" id="PTHR33376:SF5">
    <property type="entry name" value="EXTRACYTOPLASMIC SOLUTE RECEPTOR PROTEIN"/>
    <property type="match status" value="1"/>
</dbReference>
<gene>
    <name evidence="3" type="ORF">P2G67_07000</name>
</gene>
<accession>A0ABT5YLE9</accession>
<proteinExistence type="predicted"/>
<dbReference type="EMBL" id="JARHUD010000003">
    <property type="protein sequence ID" value="MDF2095722.1"/>
    <property type="molecule type" value="Genomic_DNA"/>
</dbReference>
<evidence type="ECO:0000313" key="4">
    <source>
        <dbReference type="Proteomes" id="UP001215503"/>
    </source>
</evidence>
<dbReference type="InterPro" id="IPR018389">
    <property type="entry name" value="DctP_fam"/>
</dbReference>
<protein>
    <submittedName>
        <fullName evidence="3">TRAP transporter substrate-binding protein</fullName>
    </submittedName>
</protein>
<dbReference type="RefSeq" id="WP_275821399.1">
    <property type="nucleotide sequence ID" value="NZ_JARHUD010000003.1"/>
</dbReference>
<dbReference type="CDD" id="cd13604">
    <property type="entry name" value="PBP2_TRAP_ketoacid_lactate_like"/>
    <property type="match status" value="1"/>
</dbReference>
<evidence type="ECO:0000256" key="2">
    <source>
        <dbReference type="SAM" id="SignalP"/>
    </source>
</evidence>
<dbReference type="InterPro" id="IPR038404">
    <property type="entry name" value="TRAP_DctP_sf"/>
</dbReference>